<dbReference type="InterPro" id="IPR036568">
    <property type="entry name" value="GGCT-like_sf"/>
</dbReference>
<evidence type="ECO:0000259" key="1">
    <source>
        <dbReference type="Pfam" id="PF06094"/>
    </source>
</evidence>
<comment type="caution">
    <text evidence="2">The sequence shown here is derived from an EMBL/GenBank/DDBJ whole genome shotgun (WGS) entry which is preliminary data.</text>
</comment>
<accession>A0A109K193</accession>
<dbReference type="Proteomes" id="UP000068164">
    <property type="component" value="Unassembled WGS sequence"/>
</dbReference>
<feature type="domain" description="Gamma-glutamylcyclotransferase AIG2-like" evidence="1">
    <location>
        <begin position="9"/>
        <end position="109"/>
    </location>
</feature>
<dbReference type="AlphaFoldDB" id="A0A109K193"/>
<name>A0A109K193_9HYPH</name>
<keyword evidence="3" id="KW-1185">Reference proteome</keyword>
<dbReference type="InterPro" id="IPR009288">
    <property type="entry name" value="AIG2-like_dom"/>
</dbReference>
<reference evidence="2 3" key="1">
    <citation type="submission" date="2015-11" db="EMBL/GenBank/DDBJ databases">
        <title>Draft Genome Sequence of the Strain BR 10423 (Rhizobium sp.) isolated from nodules of Mimosa pudica.</title>
        <authorList>
            <person name="Barauna A.C."/>
            <person name="Zilli J.E."/>
            <person name="Simoes-Araujo J.L."/>
            <person name="Reis V.M."/>
            <person name="James E.K."/>
            <person name="Reis F.B.Jr."/>
            <person name="Rouws L.F."/>
            <person name="Passos S.R."/>
            <person name="Gois S.R."/>
        </authorList>
    </citation>
    <scope>NUCLEOTIDE SEQUENCE [LARGE SCALE GENOMIC DNA]</scope>
    <source>
        <strain evidence="2 3">BR10423</strain>
    </source>
</reference>
<dbReference type="EMBL" id="LNCD01000018">
    <property type="protein sequence ID" value="KWV58833.1"/>
    <property type="molecule type" value="Genomic_DNA"/>
</dbReference>
<dbReference type="CDD" id="cd06661">
    <property type="entry name" value="GGCT_like"/>
    <property type="match status" value="1"/>
</dbReference>
<dbReference type="OrthoDB" id="5070127at2"/>
<dbReference type="Gene3D" id="3.10.490.10">
    <property type="entry name" value="Gamma-glutamyl cyclotransferase-like"/>
    <property type="match status" value="1"/>
</dbReference>
<organism evidence="2 3">
    <name type="scientific">Rhizobium altiplani</name>
    <dbReference type="NCBI Taxonomy" id="1864509"/>
    <lineage>
        <taxon>Bacteria</taxon>
        <taxon>Pseudomonadati</taxon>
        <taxon>Pseudomonadota</taxon>
        <taxon>Alphaproteobacteria</taxon>
        <taxon>Hyphomicrobiales</taxon>
        <taxon>Rhizobiaceae</taxon>
        <taxon>Rhizobium/Agrobacterium group</taxon>
        <taxon>Rhizobium</taxon>
    </lineage>
</organism>
<proteinExistence type="predicted"/>
<gene>
    <name evidence="2" type="ORF">AS026_29615</name>
</gene>
<dbReference type="Pfam" id="PF06094">
    <property type="entry name" value="GGACT"/>
    <property type="match status" value="1"/>
</dbReference>
<dbReference type="SUPFAM" id="SSF110857">
    <property type="entry name" value="Gamma-glutamyl cyclotransferase-like"/>
    <property type="match status" value="1"/>
</dbReference>
<dbReference type="InterPro" id="IPR013024">
    <property type="entry name" value="GGCT-like"/>
</dbReference>
<protein>
    <recommendedName>
        <fullName evidence="1">Gamma-glutamylcyclotransferase AIG2-like domain-containing protein</fullName>
    </recommendedName>
</protein>
<evidence type="ECO:0000313" key="3">
    <source>
        <dbReference type="Proteomes" id="UP000068164"/>
    </source>
</evidence>
<evidence type="ECO:0000313" key="2">
    <source>
        <dbReference type="EMBL" id="KWV58833.1"/>
    </source>
</evidence>
<sequence>MAAKNRLATYGTRALGNPHSDQLRDLDGRWTSGKIWGRLLDAELGSDLGFPGLILGEHAYEIPVSLFESADLPKHWERLDALEGERYQRVTTIVDVDGEQIEACVYALARRPVG</sequence>